<evidence type="ECO:0000256" key="7">
    <source>
        <dbReference type="ARBA" id="ARBA00022777"/>
    </source>
</evidence>
<dbReference type="InterPro" id="IPR003660">
    <property type="entry name" value="HAMP_dom"/>
</dbReference>
<dbReference type="PRINTS" id="PR00344">
    <property type="entry name" value="BCTRLSENSOR"/>
</dbReference>
<dbReference type="Gene3D" id="3.30.565.10">
    <property type="entry name" value="Histidine kinase-like ATPase, C-terminal domain"/>
    <property type="match status" value="1"/>
</dbReference>
<proteinExistence type="predicted"/>
<evidence type="ECO:0000256" key="1">
    <source>
        <dbReference type="ARBA" id="ARBA00000085"/>
    </source>
</evidence>
<dbReference type="EC" id="2.7.13.3" evidence="3"/>
<name>A0A939EF67_9HYPH</name>
<organism evidence="12 13">
    <name type="scientific">Roseibium aggregatum</name>
    <dbReference type="NCBI Taxonomy" id="187304"/>
    <lineage>
        <taxon>Bacteria</taxon>
        <taxon>Pseudomonadati</taxon>
        <taxon>Pseudomonadota</taxon>
        <taxon>Alphaproteobacteria</taxon>
        <taxon>Hyphomicrobiales</taxon>
        <taxon>Stappiaceae</taxon>
        <taxon>Roseibium</taxon>
    </lineage>
</organism>
<keyword evidence="8" id="KW-0067">ATP-binding</keyword>
<keyword evidence="9" id="KW-1133">Transmembrane helix</keyword>
<evidence type="ECO:0000256" key="4">
    <source>
        <dbReference type="ARBA" id="ARBA00022553"/>
    </source>
</evidence>
<feature type="domain" description="Histidine kinase" evidence="10">
    <location>
        <begin position="252"/>
        <end position="453"/>
    </location>
</feature>
<gene>
    <name evidence="12" type="ORF">JF539_16915</name>
</gene>
<feature type="transmembrane region" description="Helical" evidence="9">
    <location>
        <begin position="166"/>
        <end position="189"/>
    </location>
</feature>
<dbReference type="PANTHER" id="PTHR44936">
    <property type="entry name" value="SENSOR PROTEIN CREC"/>
    <property type="match status" value="1"/>
</dbReference>
<dbReference type="InterPro" id="IPR050980">
    <property type="entry name" value="2C_sensor_his_kinase"/>
</dbReference>
<dbReference type="AlphaFoldDB" id="A0A939EF67"/>
<dbReference type="GO" id="GO:0000155">
    <property type="term" value="F:phosphorelay sensor kinase activity"/>
    <property type="evidence" value="ECO:0007669"/>
    <property type="project" value="TreeGrafter"/>
</dbReference>
<dbReference type="SMART" id="SM00387">
    <property type="entry name" value="HATPase_c"/>
    <property type="match status" value="1"/>
</dbReference>
<evidence type="ECO:0000256" key="5">
    <source>
        <dbReference type="ARBA" id="ARBA00022679"/>
    </source>
</evidence>
<dbReference type="InterPro" id="IPR005467">
    <property type="entry name" value="His_kinase_dom"/>
</dbReference>
<feature type="domain" description="HAMP" evidence="11">
    <location>
        <begin position="190"/>
        <end position="244"/>
    </location>
</feature>
<protein>
    <recommendedName>
        <fullName evidence="3">histidine kinase</fullName>
        <ecNumber evidence="3">2.7.13.3</ecNumber>
    </recommendedName>
</protein>
<dbReference type="PROSITE" id="PS50885">
    <property type="entry name" value="HAMP"/>
    <property type="match status" value="1"/>
</dbReference>
<dbReference type="EMBL" id="JAEKJZ010000003">
    <property type="protein sequence ID" value="MBN9672035.1"/>
    <property type="molecule type" value="Genomic_DNA"/>
</dbReference>
<keyword evidence="9" id="KW-0472">Membrane</keyword>
<dbReference type="SUPFAM" id="SSF55874">
    <property type="entry name" value="ATPase domain of HSP90 chaperone/DNA topoisomerase II/histidine kinase"/>
    <property type="match status" value="1"/>
</dbReference>
<dbReference type="PANTHER" id="PTHR44936:SF10">
    <property type="entry name" value="SENSOR PROTEIN RSTB"/>
    <property type="match status" value="1"/>
</dbReference>
<keyword evidence="7" id="KW-0418">Kinase</keyword>
<dbReference type="InterPro" id="IPR004358">
    <property type="entry name" value="Sig_transdc_His_kin-like_C"/>
</dbReference>
<keyword evidence="5" id="KW-0808">Transferase</keyword>
<comment type="caution">
    <text evidence="12">The sequence shown here is derived from an EMBL/GenBank/DDBJ whole genome shotgun (WGS) entry which is preliminary data.</text>
</comment>
<evidence type="ECO:0000256" key="8">
    <source>
        <dbReference type="ARBA" id="ARBA00022840"/>
    </source>
</evidence>
<dbReference type="Pfam" id="PF02518">
    <property type="entry name" value="HATPase_c"/>
    <property type="match status" value="1"/>
</dbReference>
<evidence type="ECO:0000313" key="13">
    <source>
        <dbReference type="Proteomes" id="UP000664096"/>
    </source>
</evidence>
<sequence length="454" mass="49551">MGVSLTFRFLLIFLSLFLAFWTLVIAHYYMKNDLSGDEINPSPEKLAAIVNLIEQVPPDERDAVLQAIQSSFLKLEVVPAEKAVPAEDAGELVNDPIGAPYSAVLGERLLHVEISLKGMLREPFWVAIRQVRSMSPPARALSFWIAMEDGTVLIASSNVPLVVTPFGLPAGLGAGIVGTVFAFLAFLLFHREINPLKKLAAAVERIDPAGEKVDLPKFHTTTPEIKTLRRAFDTLQTRLQALTRSRMALIGGIQHDVRSFATRLRLRVEALPDEFERERAIADINDMIGLLDNALLTTKAGFGALDRQMLDLVEWLPPEISDLKSVGLDVTFDSRAAPVEAMILGDRLALRRILTNLIENAVKYGTSAKVTLLRDHETATVQVDDRGPGFNPDEADLLLEPFVRAEPSRARNTGGAGLGLSVAVTLAEAHGGQIELSNHPDGGRASLTVPLYIP</sequence>
<evidence type="ECO:0000259" key="10">
    <source>
        <dbReference type="PROSITE" id="PS50109"/>
    </source>
</evidence>
<dbReference type="GO" id="GO:0005886">
    <property type="term" value="C:plasma membrane"/>
    <property type="evidence" value="ECO:0007669"/>
    <property type="project" value="TreeGrafter"/>
</dbReference>
<dbReference type="Gene3D" id="1.10.287.130">
    <property type="match status" value="1"/>
</dbReference>
<dbReference type="InterPro" id="IPR003594">
    <property type="entry name" value="HATPase_dom"/>
</dbReference>
<evidence type="ECO:0000256" key="6">
    <source>
        <dbReference type="ARBA" id="ARBA00022741"/>
    </source>
</evidence>
<evidence type="ECO:0000256" key="9">
    <source>
        <dbReference type="SAM" id="Phobius"/>
    </source>
</evidence>
<keyword evidence="4" id="KW-0597">Phosphoprotein</keyword>
<accession>A0A939EF67</accession>
<dbReference type="CDD" id="cd00075">
    <property type="entry name" value="HATPase"/>
    <property type="match status" value="1"/>
</dbReference>
<evidence type="ECO:0000313" key="12">
    <source>
        <dbReference type="EMBL" id="MBN9672035.1"/>
    </source>
</evidence>
<dbReference type="InterPro" id="IPR036890">
    <property type="entry name" value="HATPase_C_sf"/>
</dbReference>
<evidence type="ECO:0000256" key="2">
    <source>
        <dbReference type="ARBA" id="ARBA00004370"/>
    </source>
</evidence>
<keyword evidence="9" id="KW-0812">Transmembrane</keyword>
<dbReference type="PROSITE" id="PS50109">
    <property type="entry name" value="HIS_KIN"/>
    <property type="match status" value="1"/>
</dbReference>
<comment type="catalytic activity">
    <reaction evidence="1">
        <text>ATP + protein L-histidine = ADP + protein N-phospho-L-histidine.</text>
        <dbReference type="EC" id="2.7.13.3"/>
    </reaction>
</comment>
<evidence type="ECO:0000256" key="3">
    <source>
        <dbReference type="ARBA" id="ARBA00012438"/>
    </source>
</evidence>
<comment type="subcellular location">
    <subcellularLocation>
        <location evidence="2">Membrane</location>
    </subcellularLocation>
</comment>
<evidence type="ECO:0000259" key="11">
    <source>
        <dbReference type="PROSITE" id="PS50885"/>
    </source>
</evidence>
<dbReference type="Proteomes" id="UP000664096">
    <property type="component" value="Unassembled WGS sequence"/>
</dbReference>
<keyword evidence="6" id="KW-0547">Nucleotide-binding</keyword>
<dbReference type="GO" id="GO:0005524">
    <property type="term" value="F:ATP binding"/>
    <property type="evidence" value="ECO:0007669"/>
    <property type="project" value="UniProtKB-KW"/>
</dbReference>
<reference evidence="12" key="1">
    <citation type="submission" date="2020-12" db="EMBL/GenBank/DDBJ databases">
        <title>Oil enriched cultivation method for isolating marine PHA-producing bacteria.</title>
        <authorList>
            <person name="Zheng W."/>
            <person name="Yu S."/>
            <person name="Huang Y."/>
        </authorList>
    </citation>
    <scope>NUCLEOTIDE SEQUENCE</scope>
    <source>
        <strain evidence="12">SY-2-12</strain>
    </source>
</reference>
<dbReference type="RefSeq" id="WP_207141872.1">
    <property type="nucleotide sequence ID" value="NZ_JAEKJZ010000003.1"/>
</dbReference>